<dbReference type="EMBL" id="LAVV01000999">
    <property type="protein sequence ID" value="KNZ63865.1"/>
    <property type="molecule type" value="Genomic_DNA"/>
</dbReference>
<reference evidence="2 3" key="1">
    <citation type="submission" date="2015-08" db="EMBL/GenBank/DDBJ databases">
        <title>Next Generation Sequencing and Analysis of the Genome of Puccinia sorghi L Schw, the Causal Agent of Maize Common Rust.</title>
        <authorList>
            <person name="Rochi L."/>
            <person name="Burguener G."/>
            <person name="Darino M."/>
            <person name="Turjanski A."/>
            <person name="Kreff E."/>
            <person name="Dieguez M.J."/>
            <person name="Sacco F."/>
        </authorList>
    </citation>
    <scope>NUCLEOTIDE SEQUENCE [LARGE SCALE GENOMIC DNA]</scope>
    <source>
        <strain evidence="2 3">RO10H11247</strain>
    </source>
</reference>
<dbReference type="Proteomes" id="UP000037035">
    <property type="component" value="Unassembled WGS sequence"/>
</dbReference>
<keyword evidence="3" id="KW-1185">Reference proteome</keyword>
<evidence type="ECO:0000313" key="2">
    <source>
        <dbReference type="EMBL" id="KNZ63865.1"/>
    </source>
</evidence>
<evidence type="ECO:0000313" key="3">
    <source>
        <dbReference type="Proteomes" id="UP000037035"/>
    </source>
</evidence>
<proteinExistence type="predicted"/>
<name>A0A0L6VUH9_9BASI</name>
<feature type="signal peptide" evidence="1">
    <location>
        <begin position="1"/>
        <end position="25"/>
    </location>
</feature>
<gene>
    <name evidence="2" type="ORF">VP01_108g2</name>
</gene>
<dbReference type="VEuPathDB" id="FungiDB:VP01_108g2"/>
<comment type="caution">
    <text evidence="2">The sequence shown here is derived from an EMBL/GenBank/DDBJ whole genome shotgun (WGS) entry which is preliminary data.</text>
</comment>
<feature type="chain" id="PRO_5005568786" evidence="1">
    <location>
        <begin position="26"/>
        <end position="274"/>
    </location>
</feature>
<accession>A0A0L6VUH9</accession>
<dbReference type="OrthoDB" id="1421156at2759"/>
<keyword evidence="1" id="KW-0732">Signal</keyword>
<dbReference type="AlphaFoldDB" id="A0A0L6VUH9"/>
<protein>
    <submittedName>
        <fullName evidence="2">Putative signal peptide protein</fullName>
    </submittedName>
</protein>
<organism evidence="2 3">
    <name type="scientific">Puccinia sorghi</name>
    <dbReference type="NCBI Taxonomy" id="27349"/>
    <lineage>
        <taxon>Eukaryota</taxon>
        <taxon>Fungi</taxon>
        <taxon>Dikarya</taxon>
        <taxon>Basidiomycota</taxon>
        <taxon>Pucciniomycotina</taxon>
        <taxon>Pucciniomycetes</taxon>
        <taxon>Pucciniales</taxon>
        <taxon>Pucciniaceae</taxon>
        <taxon>Puccinia</taxon>
    </lineage>
</organism>
<evidence type="ECO:0000256" key="1">
    <source>
        <dbReference type="SAM" id="SignalP"/>
    </source>
</evidence>
<sequence>MSSLILFPSLFQISLSCVFLSPAHCSVDFYSILLNSCGNFLSFPCSLIFLSGFILSNQTPNLITSQLCILPEFLSWLAHSIACSTFAICGEKPTDTCPFMHFSCASLSTYFPPKKLATSSDPLILGFLSGSWELKAHCTQLEKQTVPKVLITERETRRCALHINKKITTNCNKHFPPGVSTAWEQFMKLWNSTTHSKTGESFKDKHFLSEPLLQVSAVTAADDREHIFRTLVGLSGLNFAFVSQNKQTSVSNGESAGGELEGFGFGGSVEFLTF</sequence>